<evidence type="ECO:0000313" key="2">
    <source>
        <dbReference type="EMBL" id="MFE8704103.1"/>
    </source>
</evidence>
<evidence type="ECO:0000313" key="3">
    <source>
        <dbReference type="Proteomes" id="UP001601059"/>
    </source>
</evidence>
<comment type="caution">
    <text evidence="2">The sequence shown here is derived from an EMBL/GenBank/DDBJ whole genome shotgun (WGS) entry which is preliminary data.</text>
</comment>
<gene>
    <name evidence="2" type="ORF">ACFYKX_26400</name>
</gene>
<accession>A0ABW6KMP5</accession>
<dbReference type="RefSeq" id="WP_389365190.1">
    <property type="nucleotide sequence ID" value="NZ_JBIACK010000025.1"/>
</dbReference>
<reference evidence="2 3" key="1">
    <citation type="submission" date="2024-08" db="EMBL/GenBank/DDBJ databases">
        <title>Two novel Cytobacillus novel species.</title>
        <authorList>
            <person name="Liu G."/>
        </authorList>
    </citation>
    <scope>NUCLEOTIDE SEQUENCE [LARGE SCALE GENOMIC DNA]</scope>
    <source>
        <strain evidence="2 3">FJAT-54145</strain>
    </source>
</reference>
<keyword evidence="3" id="KW-1185">Reference proteome</keyword>
<organism evidence="2 3">
    <name type="scientific">Cytobacillus spartinae</name>
    <dbReference type="NCBI Taxonomy" id="3299023"/>
    <lineage>
        <taxon>Bacteria</taxon>
        <taxon>Bacillati</taxon>
        <taxon>Bacillota</taxon>
        <taxon>Bacilli</taxon>
        <taxon>Bacillales</taxon>
        <taxon>Bacillaceae</taxon>
        <taxon>Cytobacillus</taxon>
    </lineage>
</organism>
<feature type="domain" description="Putative exodeoxyribonuclease 8 PDDEXK-like" evidence="1">
    <location>
        <begin position="19"/>
        <end position="248"/>
    </location>
</feature>
<dbReference type="Gene3D" id="3.90.320.10">
    <property type="match status" value="1"/>
</dbReference>
<dbReference type="EMBL" id="JBIACK010000025">
    <property type="protein sequence ID" value="MFE8704103.1"/>
    <property type="molecule type" value="Genomic_DNA"/>
</dbReference>
<proteinExistence type="predicted"/>
<protein>
    <submittedName>
        <fullName evidence="2">PD-(D/E)XK nuclease-like domain-containing protein</fullName>
    </submittedName>
</protein>
<evidence type="ECO:0000259" key="1">
    <source>
        <dbReference type="Pfam" id="PF12684"/>
    </source>
</evidence>
<dbReference type="Proteomes" id="UP001601059">
    <property type="component" value="Unassembled WGS sequence"/>
</dbReference>
<name>A0ABW6KMP5_9BACI</name>
<sequence>MKLTKDNYYSNEADRHFMSVSQYKSFLKCEAATMAKLNGEYEEPKSDALLFGSYVHAWLDGTMDEFIESNPDLFSTRGATKGQLKAQYKLADEMIEVLKADAFVMMALDGQKEVVMTGELFGLPWKIRMDVYNPQFGRFADLKTVKAIYEKYWHDEIGYCSFVEAYGYITQMAIYSEIENQNRGGEWLENFIVAVSKETPPDKAVITIDYDSLAIELQQVEGRMERIREVKLGQLEPKSCGKCEYCRRKKKVTSVIHYLELIG</sequence>
<dbReference type="InterPro" id="IPR024432">
    <property type="entry name" value="Put_RecE_PDDEXK-like_dom"/>
</dbReference>
<dbReference type="InterPro" id="IPR011604">
    <property type="entry name" value="PDDEXK-like_dom_sf"/>
</dbReference>
<dbReference type="Pfam" id="PF12684">
    <property type="entry name" value="DUF3799"/>
    <property type="match status" value="1"/>
</dbReference>